<feature type="compositionally biased region" description="Polar residues" evidence="1">
    <location>
        <begin position="144"/>
        <end position="156"/>
    </location>
</feature>
<organism evidence="2 3">
    <name type="scientific">Ladona fulva</name>
    <name type="common">Scarce chaser dragonfly</name>
    <name type="synonym">Libellula fulva</name>
    <dbReference type="NCBI Taxonomy" id="123851"/>
    <lineage>
        <taxon>Eukaryota</taxon>
        <taxon>Metazoa</taxon>
        <taxon>Ecdysozoa</taxon>
        <taxon>Arthropoda</taxon>
        <taxon>Hexapoda</taxon>
        <taxon>Insecta</taxon>
        <taxon>Pterygota</taxon>
        <taxon>Palaeoptera</taxon>
        <taxon>Odonata</taxon>
        <taxon>Epiprocta</taxon>
        <taxon>Anisoptera</taxon>
        <taxon>Libelluloidea</taxon>
        <taxon>Libellulidae</taxon>
        <taxon>Ladona</taxon>
    </lineage>
</organism>
<comment type="caution">
    <text evidence="2">The sequence shown here is derived from an EMBL/GenBank/DDBJ whole genome shotgun (WGS) entry which is preliminary data.</text>
</comment>
<reference evidence="2" key="2">
    <citation type="submission" date="2017-10" db="EMBL/GenBank/DDBJ databases">
        <title>Ladona fulva Genome sequencing and assembly.</title>
        <authorList>
            <person name="Murali S."/>
            <person name="Richards S."/>
            <person name="Bandaranaike D."/>
            <person name="Bellair M."/>
            <person name="Blankenburg K."/>
            <person name="Chao H."/>
            <person name="Dinh H."/>
            <person name="Doddapaneni H."/>
            <person name="Dugan-Rocha S."/>
            <person name="Elkadiri S."/>
            <person name="Gnanaolivu R."/>
            <person name="Hernandez B."/>
            <person name="Skinner E."/>
            <person name="Javaid M."/>
            <person name="Lee S."/>
            <person name="Li M."/>
            <person name="Ming W."/>
            <person name="Munidasa M."/>
            <person name="Muniz J."/>
            <person name="Nguyen L."/>
            <person name="Hughes D."/>
            <person name="Osuji N."/>
            <person name="Pu L.-L."/>
            <person name="Puazo M."/>
            <person name="Qu C."/>
            <person name="Quiroz J."/>
            <person name="Raj R."/>
            <person name="Weissenberger G."/>
            <person name="Xin Y."/>
            <person name="Zou X."/>
            <person name="Han Y."/>
            <person name="Worley K."/>
            <person name="Muzny D."/>
            <person name="Gibbs R."/>
        </authorList>
    </citation>
    <scope>NUCLEOTIDE SEQUENCE</scope>
    <source>
        <strain evidence="2">Sampled in the wild</strain>
    </source>
</reference>
<reference evidence="2" key="1">
    <citation type="submission" date="2013-04" db="EMBL/GenBank/DDBJ databases">
        <authorList>
            <person name="Qu J."/>
            <person name="Murali S.C."/>
            <person name="Bandaranaike D."/>
            <person name="Bellair M."/>
            <person name="Blankenburg K."/>
            <person name="Chao H."/>
            <person name="Dinh H."/>
            <person name="Doddapaneni H."/>
            <person name="Downs B."/>
            <person name="Dugan-Rocha S."/>
            <person name="Elkadiri S."/>
            <person name="Gnanaolivu R.D."/>
            <person name="Hernandez B."/>
            <person name="Javaid M."/>
            <person name="Jayaseelan J.C."/>
            <person name="Lee S."/>
            <person name="Li M."/>
            <person name="Ming W."/>
            <person name="Munidasa M."/>
            <person name="Muniz J."/>
            <person name="Nguyen L."/>
            <person name="Ongeri F."/>
            <person name="Osuji N."/>
            <person name="Pu L.-L."/>
            <person name="Puazo M."/>
            <person name="Qu C."/>
            <person name="Quiroz J."/>
            <person name="Raj R."/>
            <person name="Weissenberger G."/>
            <person name="Xin Y."/>
            <person name="Zou X."/>
            <person name="Han Y."/>
            <person name="Richards S."/>
            <person name="Worley K."/>
            <person name="Muzny D."/>
            <person name="Gibbs R."/>
        </authorList>
    </citation>
    <scope>NUCLEOTIDE SEQUENCE</scope>
    <source>
        <strain evidence="2">Sampled in the wild</strain>
    </source>
</reference>
<accession>A0A8K0K2I0</accession>
<evidence type="ECO:0000256" key="1">
    <source>
        <dbReference type="SAM" id="MobiDB-lite"/>
    </source>
</evidence>
<sequence length="244" mass="27421">MEGGFFDAVTRVFNASIPPCLILRVDYDLAMKNLKNNKSPGVDNIPAEILKARVAMMKDRLYNLVSCQKWVDFCRDDAVSAQAEKQHKQVLTNRKICALHFHERCFTTNEHKRTLFLASPSVTPSSTIPQPSSTHSPPLATPLSDISSPLPSTTEGSNEKDMSLSEIQIKRLQMIKQIKQLEADKRLGCWKELRNLESMLQSTLSSSAATLLSLQLKTASKKPKGRRWTQEEKVLPLLVYKKGP</sequence>
<keyword evidence="3" id="KW-1185">Reference proteome</keyword>
<dbReference type="OrthoDB" id="407509at2759"/>
<protein>
    <recommendedName>
        <fullName evidence="4">THAP-type domain-containing protein</fullName>
    </recommendedName>
</protein>
<evidence type="ECO:0008006" key="4">
    <source>
        <dbReference type="Google" id="ProtNLM"/>
    </source>
</evidence>
<dbReference type="Proteomes" id="UP000792457">
    <property type="component" value="Unassembled WGS sequence"/>
</dbReference>
<feature type="region of interest" description="Disordered" evidence="1">
    <location>
        <begin position="121"/>
        <end position="163"/>
    </location>
</feature>
<evidence type="ECO:0000313" key="3">
    <source>
        <dbReference type="Proteomes" id="UP000792457"/>
    </source>
</evidence>
<name>A0A8K0K2I0_LADFU</name>
<gene>
    <name evidence="2" type="ORF">J437_LFUL006302</name>
</gene>
<feature type="compositionally biased region" description="Low complexity" evidence="1">
    <location>
        <begin position="121"/>
        <end position="138"/>
    </location>
</feature>
<proteinExistence type="predicted"/>
<dbReference type="EMBL" id="KZ308296">
    <property type="protein sequence ID" value="KAG8226778.1"/>
    <property type="molecule type" value="Genomic_DNA"/>
</dbReference>
<evidence type="ECO:0000313" key="2">
    <source>
        <dbReference type="EMBL" id="KAG8226778.1"/>
    </source>
</evidence>
<dbReference type="AlphaFoldDB" id="A0A8K0K2I0"/>